<gene>
    <name evidence="2" type="ORF">SAMN04488057_105110</name>
</gene>
<feature type="transmembrane region" description="Helical" evidence="1">
    <location>
        <begin position="154"/>
        <end position="173"/>
    </location>
</feature>
<name>A0A1M7N8T2_9BACT</name>
<feature type="transmembrane region" description="Helical" evidence="1">
    <location>
        <begin position="21"/>
        <end position="39"/>
    </location>
</feature>
<protein>
    <recommendedName>
        <fullName evidence="4">HTTM domain-containing protein</fullName>
    </recommendedName>
</protein>
<keyword evidence="1" id="KW-0472">Membrane</keyword>
<keyword evidence="1" id="KW-0812">Transmembrane</keyword>
<keyword evidence="3" id="KW-1185">Reference proteome</keyword>
<dbReference type="STRING" id="388280.SAMN04488057_105110"/>
<organism evidence="2 3">
    <name type="scientific">Cyclobacterium lianum</name>
    <dbReference type="NCBI Taxonomy" id="388280"/>
    <lineage>
        <taxon>Bacteria</taxon>
        <taxon>Pseudomonadati</taxon>
        <taxon>Bacteroidota</taxon>
        <taxon>Cytophagia</taxon>
        <taxon>Cytophagales</taxon>
        <taxon>Cyclobacteriaceae</taxon>
        <taxon>Cyclobacterium</taxon>
    </lineage>
</organism>
<evidence type="ECO:0000313" key="2">
    <source>
        <dbReference type="EMBL" id="SHM99506.1"/>
    </source>
</evidence>
<evidence type="ECO:0008006" key="4">
    <source>
        <dbReference type="Google" id="ProtNLM"/>
    </source>
</evidence>
<accession>A0A1M7N8T2</accession>
<feature type="transmembrane region" description="Helical" evidence="1">
    <location>
        <begin position="99"/>
        <end position="116"/>
    </location>
</feature>
<keyword evidence="1" id="KW-1133">Transmembrane helix</keyword>
<sequence length="368" mass="42971">MMILQINEKITRWLENTWKPTFFQLGLTRILFCLGFFIFDLPQFIEISGFELVFFDPPVGLSLLIGPITSSDFWWTFDLMLRIVFAFLLVGFRTKASSVIFGLLLLFGFTYVYSYGKINHNIFPVIFPIIMAFTNWGGALSIDSIMNRTTKIEPRGWPLTFLSFLLGWGYFTAGLPKLIGGWLDLSYSTTAGFMLRRYYSGADPLYLNEFFVKLNNLFIYKVLDYSTLLFELGFIFTIFWSALFLRAIGMAAMFHLGVLLTVNIPFSLHVLVFLPYIIYFFCDNTNQLSEKFQLFFIRNKKIFLPIFFILAFVIVSDYYPKLFQFHQHFILFLICIPSIFMVSPKIVRDFFNKLTRRLANNLIKLGES</sequence>
<feature type="transmembrane region" description="Helical" evidence="1">
    <location>
        <begin position="254"/>
        <end position="281"/>
    </location>
</feature>
<dbReference type="AlphaFoldDB" id="A0A1M7N8T2"/>
<feature type="transmembrane region" description="Helical" evidence="1">
    <location>
        <begin position="302"/>
        <end position="319"/>
    </location>
</feature>
<feature type="transmembrane region" description="Helical" evidence="1">
    <location>
        <begin position="228"/>
        <end position="248"/>
    </location>
</feature>
<feature type="transmembrane region" description="Helical" evidence="1">
    <location>
        <begin position="73"/>
        <end position="92"/>
    </location>
</feature>
<evidence type="ECO:0000256" key="1">
    <source>
        <dbReference type="SAM" id="Phobius"/>
    </source>
</evidence>
<evidence type="ECO:0000313" key="3">
    <source>
        <dbReference type="Proteomes" id="UP000184513"/>
    </source>
</evidence>
<dbReference type="EMBL" id="FRCY01000005">
    <property type="protein sequence ID" value="SHM99506.1"/>
    <property type="molecule type" value="Genomic_DNA"/>
</dbReference>
<reference evidence="2 3" key="1">
    <citation type="submission" date="2016-11" db="EMBL/GenBank/DDBJ databases">
        <authorList>
            <person name="Jaros S."/>
            <person name="Januszkiewicz K."/>
            <person name="Wedrychowicz H."/>
        </authorList>
    </citation>
    <scope>NUCLEOTIDE SEQUENCE [LARGE SCALE GENOMIC DNA]</scope>
    <source>
        <strain evidence="2 3">CGMCC 1.6102</strain>
    </source>
</reference>
<dbReference type="Proteomes" id="UP000184513">
    <property type="component" value="Unassembled WGS sequence"/>
</dbReference>
<feature type="transmembrane region" description="Helical" evidence="1">
    <location>
        <begin position="122"/>
        <end position="142"/>
    </location>
</feature>
<dbReference type="RefSeq" id="WP_245802821.1">
    <property type="nucleotide sequence ID" value="NZ_FRCY01000005.1"/>
</dbReference>
<proteinExistence type="predicted"/>
<feature type="transmembrane region" description="Helical" evidence="1">
    <location>
        <begin position="325"/>
        <end position="347"/>
    </location>
</feature>